<accession>A0A427XI86</accession>
<evidence type="ECO:0000313" key="9">
    <source>
        <dbReference type="Proteomes" id="UP000279236"/>
    </source>
</evidence>
<dbReference type="InterPro" id="IPR021648">
    <property type="entry name" value="GLUE_dom"/>
</dbReference>
<dbReference type="SUPFAM" id="SSF50729">
    <property type="entry name" value="PH domain-like"/>
    <property type="match status" value="2"/>
</dbReference>
<comment type="caution">
    <text evidence="8">The sequence shown here is derived from an EMBL/GenBank/DDBJ whole genome shotgun (WGS) entry which is preliminary data.</text>
</comment>
<dbReference type="RefSeq" id="XP_028473604.1">
    <property type="nucleotide sequence ID" value="XM_028617926.1"/>
</dbReference>
<feature type="compositionally biased region" description="Polar residues" evidence="6">
    <location>
        <begin position="8"/>
        <end position="28"/>
    </location>
</feature>
<feature type="region of interest" description="Disordered" evidence="6">
    <location>
        <begin position="308"/>
        <end position="329"/>
    </location>
</feature>
<comment type="similarity">
    <text evidence="1 5">Belongs to the VPS36 family.</text>
</comment>
<dbReference type="Gene3D" id="2.30.29.30">
    <property type="entry name" value="Pleckstrin-homology domain (PH domain)/Phosphotyrosine-binding domain (PTB)"/>
    <property type="match status" value="1"/>
</dbReference>
<dbReference type="InterPro" id="IPR036388">
    <property type="entry name" value="WH-like_DNA-bd_sf"/>
</dbReference>
<organism evidence="8 9">
    <name type="scientific">Apiotrichum porosum</name>
    <dbReference type="NCBI Taxonomy" id="105984"/>
    <lineage>
        <taxon>Eukaryota</taxon>
        <taxon>Fungi</taxon>
        <taxon>Dikarya</taxon>
        <taxon>Basidiomycota</taxon>
        <taxon>Agaricomycotina</taxon>
        <taxon>Tremellomycetes</taxon>
        <taxon>Trichosporonales</taxon>
        <taxon>Trichosporonaceae</taxon>
        <taxon>Apiotrichum</taxon>
    </lineage>
</organism>
<dbReference type="PANTHER" id="PTHR13128">
    <property type="entry name" value="VACUOLAR PROTEIN-SORTING-ASSOCIATED PROTEIN 36"/>
    <property type="match status" value="1"/>
</dbReference>
<reference evidence="8 9" key="1">
    <citation type="submission" date="2018-11" db="EMBL/GenBank/DDBJ databases">
        <title>Genome sequence of Apiotrichum porosum DSM 27194.</title>
        <authorList>
            <person name="Aliyu H."/>
            <person name="Gorte O."/>
            <person name="Ochsenreither K."/>
        </authorList>
    </citation>
    <scope>NUCLEOTIDE SEQUENCE [LARGE SCALE GENOMIC DNA]</scope>
    <source>
        <strain evidence="8 9">DSM 27194</strain>
    </source>
</reference>
<dbReference type="InterPro" id="IPR037855">
    <property type="entry name" value="Vps36"/>
</dbReference>
<keyword evidence="5" id="KW-0963">Cytoplasm</keyword>
<dbReference type="OrthoDB" id="271448at2759"/>
<feature type="compositionally biased region" description="Low complexity" evidence="6">
    <location>
        <begin position="150"/>
        <end position="174"/>
    </location>
</feature>
<feature type="domain" description="GLUE N-terminal" evidence="7">
    <location>
        <begin position="46"/>
        <end position="367"/>
    </location>
</feature>
<evidence type="ECO:0000256" key="1">
    <source>
        <dbReference type="ARBA" id="ARBA00009697"/>
    </source>
</evidence>
<dbReference type="GO" id="GO:0043328">
    <property type="term" value="P:protein transport to vacuole involved in ubiquitin-dependent protein catabolic process via the multivesicular body sorting pathway"/>
    <property type="evidence" value="ECO:0007669"/>
    <property type="project" value="UniProtKB-UniRule"/>
</dbReference>
<keyword evidence="5" id="KW-0967">Endosome</keyword>
<comment type="subcellular location">
    <subcellularLocation>
        <location evidence="5">Cytoplasm</location>
    </subcellularLocation>
    <subcellularLocation>
        <location evidence="5">Endosome</location>
    </subcellularLocation>
</comment>
<feature type="region of interest" description="Disordered" evidence="6">
    <location>
        <begin position="147"/>
        <end position="176"/>
    </location>
</feature>
<dbReference type="EMBL" id="RSCE01000012">
    <property type="protein sequence ID" value="RSH78457.1"/>
    <property type="molecule type" value="Genomic_DNA"/>
</dbReference>
<dbReference type="PROSITE" id="PS51495">
    <property type="entry name" value="GLUE"/>
    <property type="match status" value="1"/>
</dbReference>
<keyword evidence="5" id="KW-0653">Protein transport</keyword>
<evidence type="ECO:0000256" key="6">
    <source>
        <dbReference type="SAM" id="MobiDB-lite"/>
    </source>
</evidence>
<evidence type="ECO:0000256" key="4">
    <source>
        <dbReference type="ARBA" id="ARBA00022833"/>
    </source>
</evidence>
<dbReference type="GO" id="GO:0008270">
    <property type="term" value="F:zinc ion binding"/>
    <property type="evidence" value="ECO:0007669"/>
    <property type="project" value="UniProtKB-KW"/>
</dbReference>
<dbReference type="InterPro" id="IPR011993">
    <property type="entry name" value="PH-like_dom_sf"/>
</dbReference>
<dbReference type="Proteomes" id="UP000279236">
    <property type="component" value="Unassembled WGS sequence"/>
</dbReference>
<keyword evidence="4" id="KW-0862">Zinc</keyword>
<dbReference type="PANTHER" id="PTHR13128:SF12">
    <property type="entry name" value="VACUOLAR PROTEIN-SORTING-ASSOCIATED PROTEIN 36"/>
    <property type="match status" value="1"/>
</dbReference>
<feature type="region of interest" description="Disordered" evidence="6">
    <location>
        <begin position="1"/>
        <end position="28"/>
    </location>
</feature>
<dbReference type="GO" id="GO:0043130">
    <property type="term" value="F:ubiquitin binding"/>
    <property type="evidence" value="ECO:0007669"/>
    <property type="project" value="UniProtKB-UniRule"/>
</dbReference>
<feature type="compositionally biased region" description="Low complexity" evidence="6">
    <location>
        <begin position="235"/>
        <end position="275"/>
    </location>
</feature>
<dbReference type="Gene3D" id="1.10.10.10">
    <property type="entry name" value="Winged helix-like DNA-binding domain superfamily/Winged helix DNA-binding domain"/>
    <property type="match status" value="1"/>
</dbReference>
<dbReference type="InterPro" id="IPR001876">
    <property type="entry name" value="Znf_RanBP2"/>
</dbReference>
<dbReference type="Pfam" id="PF04157">
    <property type="entry name" value="EAP30"/>
    <property type="match status" value="1"/>
</dbReference>
<evidence type="ECO:0000256" key="3">
    <source>
        <dbReference type="ARBA" id="ARBA00022771"/>
    </source>
</evidence>
<comment type="function">
    <text evidence="5">Component of the ESCRT-II complex (endosomal sorting complex required for transport II), which is required for multivesicular body (MVB) formation and sorting of endosomal cargo proteins into MVBs.</text>
</comment>
<dbReference type="InterPro" id="IPR040608">
    <property type="entry name" value="Snf8/Vps36"/>
</dbReference>
<dbReference type="Gene3D" id="6.10.140.260">
    <property type="match status" value="1"/>
</dbReference>
<evidence type="ECO:0000259" key="7">
    <source>
        <dbReference type="PROSITE" id="PS51495"/>
    </source>
</evidence>
<sequence length="663" mass="69500">MPPPGTASAATLNTANGDRKGASTSTGFLPSGLSPQYWSTWEIDARDARGSVAESLGEGEAWIGGWNDVGLYEGNNKVSNYQSMTIHITTHRLLLVPDSGPGRPLHAPLAAVRQTEFYTGFMRSSPKITLFLGRVPVVDQITKGAVNLDTSSPAGASTPARSSSTPAPSTTTGGEQVVVSQTWITPAPAPADNWTCGVCGFSNALLPGQNLSPATKCQLCGVNYAMSKTMSLPPSRTATPVAARSAAPSPWSSSTASLPQPSQPTTAPAPLQSAPPLEPPPVPAQIACPACTFLNHTSMKTCEMCGTPLPRPSSTSKRTPATQASLSTTDRHDVVRLSFRKDGSKDAYRKLKGVLSDKVWERVAAGPARKVTSDENRPGGGIDAIMKSISLDARAHDEGMVDAFRDLEILMVRAGEMVRLAQSLNAKLSSASGGTSDEEATLVRSSLVRLGLPAPALTQDMVRDERAYLDGLARELGGLLTGKRKGKGKVGAAEDDDALMMRPGHGVIGLDTVWGLWMRARGVALLPPATLVSLLSLLPQHTNPAIRAMNLPSGLTVLYAPLYAPSVLLHRLVKRMTPDPGEGGEGEPQGLGAEVGLSIIEIAAVEGLPIGLATEMVDMIATRAVASGAMGIVRDDQAGPREGGVKWYRDIISGWPLGAVEAT</sequence>
<keyword evidence="9" id="KW-1185">Reference proteome</keyword>
<dbReference type="SMART" id="SM00547">
    <property type="entry name" value="ZnF_RBZ"/>
    <property type="match status" value="2"/>
</dbReference>
<gene>
    <name evidence="8" type="ORF">EHS24_002182</name>
</gene>
<keyword evidence="5" id="KW-0813">Transport</keyword>
<keyword evidence="2" id="KW-0479">Metal-binding</keyword>
<dbReference type="Pfam" id="PF11605">
    <property type="entry name" value="Vps36_ESCRT-II"/>
    <property type="match status" value="1"/>
</dbReference>
<dbReference type="GO" id="GO:0000814">
    <property type="term" value="C:ESCRT II complex"/>
    <property type="evidence" value="ECO:0007669"/>
    <property type="project" value="UniProtKB-UniRule"/>
</dbReference>
<dbReference type="GO" id="GO:0032266">
    <property type="term" value="F:phosphatidylinositol-3-phosphate binding"/>
    <property type="evidence" value="ECO:0007669"/>
    <property type="project" value="UniProtKB-UniRule"/>
</dbReference>
<keyword evidence="3" id="KW-0863">Zinc-finger</keyword>
<dbReference type="STRING" id="105984.A0A427XI86"/>
<dbReference type="Gene3D" id="2.30.30.380">
    <property type="entry name" value="Zn-finger domain of Sec23/24"/>
    <property type="match status" value="1"/>
</dbReference>
<evidence type="ECO:0000256" key="2">
    <source>
        <dbReference type="ARBA" id="ARBA00022723"/>
    </source>
</evidence>
<dbReference type="GO" id="GO:0031902">
    <property type="term" value="C:late endosome membrane"/>
    <property type="evidence" value="ECO:0007669"/>
    <property type="project" value="UniProtKB-UniRule"/>
</dbReference>
<feature type="region of interest" description="Disordered" evidence="6">
    <location>
        <begin position="232"/>
        <end position="280"/>
    </location>
</feature>
<evidence type="ECO:0000313" key="8">
    <source>
        <dbReference type="EMBL" id="RSH78457.1"/>
    </source>
</evidence>
<dbReference type="GeneID" id="39586725"/>
<name>A0A427XI86_9TREE</name>
<proteinExistence type="inferred from homology"/>
<protein>
    <recommendedName>
        <fullName evidence="5">Vacuolar protein-sorting-associated protein 36</fullName>
    </recommendedName>
    <alternativeName>
        <fullName evidence="5">ESCRT-II complex subunit VPS36</fullName>
    </alternativeName>
</protein>
<feature type="compositionally biased region" description="Polar residues" evidence="6">
    <location>
        <begin position="312"/>
        <end position="328"/>
    </location>
</feature>
<dbReference type="AlphaFoldDB" id="A0A427XI86"/>
<evidence type="ECO:0000256" key="5">
    <source>
        <dbReference type="RuleBase" id="RU367095"/>
    </source>
</evidence>
<comment type="subunit">
    <text evidence="5">Component of the endosomal sorting complex required for transport II (ESCRT-II).</text>
</comment>